<dbReference type="Pfam" id="PF02156">
    <property type="entry name" value="Glyco_hydro_26"/>
    <property type="match status" value="1"/>
</dbReference>
<dbReference type="GO" id="GO:0006080">
    <property type="term" value="P:substituted mannan metabolic process"/>
    <property type="evidence" value="ECO:0007669"/>
    <property type="project" value="InterPro"/>
</dbReference>
<dbReference type="InterPro" id="IPR013783">
    <property type="entry name" value="Ig-like_fold"/>
</dbReference>
<dbReference type="InterPro" id="IPR008979">
    <property type="entry name" value="Galactose-bd-like_sf"/>
</dbReference>
<feature type="active site" description="Nucleophile" evidence="4">
    <location>
        <position position="558"/>
    </location>
</feature>
<dbReference type="GO" id="GO:0016985">
    <property type="term" value="F:mannan endo-1,4-beta-mannosidase activity"/>
    <property type="evidence" value="ECO:0007669"/>
    <property type="project" value="InterPro"/>
</dbReference>
<dbReference type="InterPro" id="IPR022790">
    <property type="entry name" value="GH26_dom"/>
</dbReference>
<feature type="active site" description="Proton donor" evidence="4">
    <location>
        <position position="467"/>
    </location>
</feature>
<reference evidence="7 8" key="1">
    <citation type="submission" date="2018-03" db="EMBL/GenBank/DDBJ databases">
        <title>Adhaeribacter sp. HMF7605 Genome sequencing and assembly.</title>
        <authorList>
            <person name="Kang H."/>
            <person name="Kang J."/>
            <person name="Cha I."/>
            <person name="Kim H."/>
            <person name="Joh K."/>
        </authorList>
    </citation>
    <scope>NUCLEOTIDE SEQUENCE [LARGE SCALE GENOMIC DNA]</scope>
    <source>
        <strain evidence="7 8">HMF7605</strain>
    </source>
</reference>
<dbReference type="NCBIfam" id="TIGR04183">
    <property type="entry name" value="Por_Secre_tail"/>
    <property type="match status" value="1"/>
</dbReference>
<dbReference type="Gene3D" id="2.60.120.260">
    <property type="entry name" value="Galactose-binding domain-like"/>
    <property type="match status" value="2"/>
</dbReference>
<dbReference type="OrthoDB" id="9816550at2"/>
<feature type="domain" description="CBM6" evidence="5">
    <location>
        <begin position="39"/>
        <end position="160"/>
    </location>
</feature>
<dbReference type="SUPFAM" id="SSF51445">
    <property type="entry name" value="(Trans)glycosidases"/>
    <property type="match status" value="1"/>
</dbReference>
<keyword evidence="3 4" id="KW-0326">Glycosidase</keyword>
<dbReference type="PROSITE" id="PS51764">
    <property type="entry name" value="GH26"/>
    <property type="match status" value="1"/>
</dbReference>
<feature type="domain" description="GH26" evidence="6">
    <location>
        <begin position="297"/>
        <end position="607"/>
    </location>
</feature>
<evidence type="ECO:0000259" key="5">
    <source>
        <dbReference type="PROSITE" id="PS51175"/>
    </source>
</evidence>
<accession>A0A2T2YM47</accession>
<dbReference type="Gene3D" id="3.20.20.80">
    <property type="entry name" value="Glycosidases"/>
    <property type="match status" value="1"/>
</dbReference>
<keyword evidence="8" id="KW-1185">Reference proteome</keyword>
<evidence type="ECO:0000313" key="8">
    <source>
        <dbReference type="Proteomes" id="UP000240357"/>
    </source>
</evidence>
<dbReference type="CDD" id="cd04086">
    <property type="entry name" value="CBM35_mannanase-like"/>
    <property type="match status" value="2"/>
</dbReference>
<dbReference type="PROSITE" id="PS51175">
    <property type="entry name" value="CBM6"/>
    <property type="match status" value="1"/>
</dbReference>
<comment type="caution">
    <text evidence="7">The sequence shown here is derived from an EMBL/GenBank/DDBJ whole genome shotgun (WGS) entry which is preliminary data.</text>
</comment>
<organism evidence="7 8">
    <name type="scientific">Adhaeribacter arboris</name>
    <dbReference type="NCBI Taxonomy" id="2072846"/>
    <lineage>
        <taxon>Bacteria</taxon>
        <taxon>Pseudomonadati</taxon>
        <taxon>Bacteroidota</taxon>
        <taxon>Cytophagia</taxon>
        <taxon>Cytophagales</taxon>
        <taxon>Hymenobacteraceae</taxon>
        <taxon>Adhaeribacter</taxon>
    </lineage>
</organism>
<dbReference type="GO" id="GO:0030246">
    <property type="term" value="F:carbohydrate binding"/>
    <property type="evidence" value="ECO:0007669"/>
    <property type="project" value="InterPro"/>
</dbReference>
<dbReference type="Pfam" id="PF18962">
    <property type="entry name" value="Por_Secre_tail"/>
    <property type="match status" value="1"/>
</dbReference>
<sequence>MMQQIYLWMKNRGYNFSIIAVFALSFFITFLSLAQTAEIKSEAENASHVLTGLEIANAIPGFSGTGYAWGFDNSTDNILFNFSIPTAGKYELSVIYTSPYGEKKTSMQLDQLASTEQQFLNTGQGFNALKTGAYELTAGQHTLRFTHNWGYYGIDYILVKPVASGPLVGVDLVDGKAEAEVGILSGVAVATTPTGYTGSGYVNGFDNATDKLTIHFNGKAGLYELQIGYTAPYGEKGYDFSVNAETGSGMFANTGNTFSVKTAGKFLLHNGVNTFTLNNGWGYYGIDYIKLIPSIAPLPVKPPKQLVDAQASQATRALFSYLIDQYGTKTLSGQQDDVDYVLQTTGKEPAIGAFDLIDYSPSRIENGANPEGTSERYIAWAKKNEGNGIITLAWHWNAPTDLINEAPDKLWWSGFYTRATTFDLAAALANKQGEKYKLLIRDIDAIAVQLKKFQDADVSVLWRPLHEAAGTWFWWGAKGPEAYKELWRILYDRLQNHHQLHNLIWVFTSDTKIEWYPGDAYVDVIGMDIYTNAADNMSGNWASMMDLYGGRKLVTLSESGTLPIPDRVRGYGTWWSWFAIWNGEYIKNQPVELLKSVYNDEDVITRNELPNWRVYGRPTVSVTDPANNGQFLVCETPVLTAQAADKEGRVTQVAFWASGTLLGTDTTPGDGWKLEWKNAPVGTYQIIAEATDNEGNSTKSTAVTITVKPDVQAPVIALKAPKLVIPAEDHLLKTISLSSFIASVTDNCGPAPIVRVKSVSSDEAATGGGSGNTKVDIIISPDGQSVQVRAERAGTGDGRVYVLTVEALDRAGNVGLATYQVQIPKSASKPAIAGTPVYTVTGNYAQTIAARQTTSAEVPAKVTPAVKVYPNPAKGNYLTVEVFAAAKQEVNLTLRNTNSQNVVNSRHALQAGVNHIQVPLAKVTDGFYMLQVQDGKEVVSRKVIISKQ</sequence>
<gene>
    <name evidence="7" type="ORF">AHMF7605_25360</name>
</gene>
<keyword evidence="2 4" id="KW-0378">Hydrolase</keyword>
<evidence type="ECO:0000313" key="7">
    <source>
        <dbReference type="EMBL" id="PSR56586.1"/>
    </source>
</evidence>
<protein>
    <recommendedName>
        <fullName evidence="9">Mannan endo-1,4-beta-mannosidase</fullName>
    </recommendedName>
</protein>
<dbReference type="InterPro" id="IPR000805">
    <property type="entry name" value="Glyco_hydro_26"/>
</dbReference>
<comment type="similarity">
    <text evidence="1 4">Belongs to the glycosyl hydrolase 26 family.</text>
</comment>
<name>A0A2T2YM47_9BACT</name>
<evidence type="ECO:0000256" key="4">
    <source>
        <dbReference type="PROSITE-ProRule" id="PRU01100"/>
    </source>
</evidence>
<proteinExistence type="inferred from homology"/>
<dbReference type="AlphaFoldDB" id="A0A2T2YM47"/>
<evidence type="ECO:0000259" key="6">
    <source>
        <dbReference type="PROSITE" id="PS51764"/>
    </source>
</evidence>
<dbReference type="PANTHER" id="PTHR40079:SF4">
    <property type="entry name" value="GH26 DOMAIN-CONTAINING PROTEIN-RELATED"/>
    <property type="match status" value="1"/>
</dbReference>
<dbReference type="SUPFAM" id="SSF49785">
    <property type="entry name" value="Galactose-binding domain-like"/>
    <property type="match status" value="2"/>
</dbReference>
<evidence type="ECO:0000256" key="3">
    <source>
        <dbReference type="ARBA" id="ARBA00023295"/>
    </source>
</evidence>
<dbReference type="InterPro" id="IPR017853">
    <property type="entry name" value="GH"/>
</dbReference>
<dbReference type="PANTHER" id="PTHR40079">
    <property type="entry name" value="MANNAN ENDO-1,4-BETA-MANNOSIDASE E-RELATED"/>
    <property type="match status" value="1"/>
</dbReference>
<dbReference type="RefSeq" id="WP_106932765.1">
    <property type="nucleotide sequence ID" value="NZ_PYFT01000001.1"/>
</dbReference>
<dbReference type="EMBL" id="PYFT01000001">
    <property type="protein sequence ID" value="PSR56586.1"/>
    <property type="molecule type" value="Genomic_DNA"/>
</dbReference>
<dbReference type="Proteomes" id="UP000240357">
    <property type="component" value="Unassembled WGS sequence"/>
</dbReference>
<dbReference type="InterPro" id="IPR005084">
    <property type="entry name" value="CBM6"/>
</dbReference>
<evidence type="ECO:0000256" key="2">
    <source>
        <dbReference type="ARBA" id="ARBA00022801"/>
    </source>
</evidence>
<dbReference type="Gene3D" id="2.60.40.10">
    <property type="entry name" value="Immunoglobulins"/>
    <property type="match status" value="1"/>
</dbReference>
<dbReference type="Pfam" id="PF17957">
    <property type="entry name" value="Big_7"/>
    <property type="match status" value="1"/>
</dbReference>
<dbReference type="Pfam" id="PF16990">
    <property type="entry name" value="CBM_35"/>
    <property type="match status" value="2"/>
</dbReference>
<dbReference type="PRINTS" id="PR00739">
    <property type="entry name" value="GLHYDRLASE26"/>
</dbReference>
<evidence type="ECO:0000256" key="1">
    <source>
        <dbReference type="ARBA" id="ARBA00007754"/>
    </source>
</evidence>
<evidence type="ECO:0008006" key="9">
    <source>
        <dbReference type="Google" id="ProtNLM"/>
    </source>
</evidence>
<dbReference type="InterPro" id="IPR026444">
    <property type="entry name" value="Secre_tail"/>
</dbReference>